<comment type="caution">
    <text evidence="2">The sequence shown here is derived from an EMBL/GenBank/DDBJ whole genome shotgun (WGS) entry which is preliminary data.</text>
</comment>
<reference evidence="2" key="1">
    <citation type="submission" date="2020-10" db="EMBL/GenBank/DDBJ databases">
        <authorList>
            <person name="Gilroy R."/>
        </authorList>
    </citation>
    <scope>NUCLEOTIDE SEQUENCE</scope>
    <source>
        <strain evidence="2">10532</strain>
    </source>
</reference>
<feature type="signal peptide" evidence="1">
    <location>
        <begin position="1"/>
        <end position="19"/>
    </location>
</feature>
<feature type="chain" id="PRO_5039052189" evidence="1">
    <location>
        <begin position="20"/>
        <end position="289"/>
    </location>
</feature>
<organism evidence="2 3">
    <name type="scientific">Candidatus Gallitreponema excrementavium</name>
    <dbReference type="NCBI Taxonomy" id="2840840"/>
    <lineage>
        <taxon>Bacteria</taxon>
        <taxon>Pseudomonadati</taxon>
        <taxon>Spirochaetota</taxon>
        <taxon>Spirochaetia</taxon>
        <taxon>Spirochaetales</taxon>
        <taxon>Candidatus Gallitreponema</taxon>
    </lineage>
</organism>
<gene>
    <name evidence="2" type="ORF">IAA81_01310</name>
</gene>
<dbReference type="PROSITE" id="PS51257">
    <property type="entry name" value="PROKAR_LIPOPROTEIN"/>
    <property type="match status" value="1"/>
</dbReference>
<protein>
    <submittedName>
        <fullName evidence="2">Uncharacterized protein</fullName>
    </submittedName>
</protein>
<evidence type="ECO:0000256" key="1">
    <source>
        <dbReference type="SAM" id="SignalP"/>
    </source>
</evidence>
<reference evidence="2" key="2">
    <citation type="journal article" date="2021" name="PeerJ">
        <title>Extensive microbial diversity within the chicken gut microbiome revealed by metagenomics and culture.</title>
        <authorList>
            <person name="Gilroy R."/>
            <person name="Ravi A."/>
            <person name="Getino M."/>
            <person name="Pursley I."/>
            <person name="Horton D.L."/>
            <person name="Alikhan N.F."/>
            <person name="Baker D."/>
            <person name="Gharbi K."/>
            <person name="Hall N."/>
            <person name="Watson M."/>
            <person name="Adriaenssens E.M."/>
            <person name="Foster-Nyarko E."/>
            <person name="Jarju S."/>
            <person name="Secka A."/>
            <person name="Antonio M."/>
            <person name="Oren A."/>
            <person name="Chaudhuri R.R."/>
            <person name="La Ragione R."/>
            <person name="Hildebrand F."/>
            <person name="Pallen M.J."/>
        </authorList>
    </citation>
    <scope>NUCLEOTIDE SEQUENCE</scope>
    <source>
        <strain evidence="2">10532</strain>
    </source>
</reference>
<evidence type="ECO:0000313" key="2">
    <source>
        <dbReference type="EMBL" id="MBO8456848.1"/>
    </source>
</evidence>
<name>A0A9D9HN97_9SPIR</name>
<keyword evidence="1" id="KW-0732">Signal</keyword>
<dbReference type="EMBL" id="JADIMM010000020">
    <property type="protein sequence ID" value="MBO8456848.1"/>
    <property type="molecule type" value="Genomic_DNA"/>
</dbReference>
<evidence type="ECO:0000313" key="3">
    <source>
        <dbReference type="Proteomes" id="UP000823638"/>
    </source>
</evidence>
<proteinExistence type="predicted"/>
<dbReference type="Proteomes" id="UP000823638">
    <property type="component" value="Unassembled WGS sequence"/>
</dbReference>
<accession>A0A9D9HN97</accession>
<sequence length="289" mass="32492">MKKLFFLLVAFTMVLFVSCKESEEDAMEVYTRAIKDYGQRAGDSVTLSMQGDCAYQGKEYQITVSMDCDYQRNSRFGLHGIMDVNMESPDGIGVTLPAEIYMVTEGEDLLVYASIYNQWYYVPLEGFAGVYEEYFSAGVMDSFYERLPELVSCKSLGKTDFNDEKVRRIQVTYLEDYIGKVLEIYGTGDLDLAGNDGNSGLTEEDLEEFSSMLDGVSYEAYINKGDSLVGYYMDLESLFTTVVGNIEEFNEIGPFFDISGFVLVNLSGNVPEEIVVPQEVVDNSIFMPL</sequence>
<dbReference type="AlphaFoldDB" id="A0A9D9HN97"/>